<evidence type="ECO:0000313" key="2">
    <source>
        <dbReference type="EMBL" id="ORY29402.1"/>
    </source>
</evidence>
<reference evidence="2 3" key="1">
    <citation type="submission" date="2016-08" db="EMBL/GenBank/DDBJ databases">
        <title>A Parts List for Fungal Cellulosomes Revealed by Comparative Genomics.</title>
        <authorList>
            <consortium name="DOE Joint Genome Institute"/>
            <person name="Haitjema C.H."/>
            <person name="Gilmore S.P."/>
            <person name="Henske J.K."/>
            <person name="Solomon K.V."/>
            <person name="De Groot R."/>
            <person name="Kuo A."/>
            <person name="Mondo S.J."/>
            <person name="Salamov A.A."/>
            <person name="Labutti K."/>
            <person name="Zhao Z."/>
            <person name="Chiniquy J."/>
            <person name="Barry K."/>
            <person name="Brewer H.M."/>
            <person name="Purvine S.O."/>
            <person name="Wright A.T."/>
            <person name="Boxma B."/>
            <person name="Van Alen T."/>
            <person name="Hackstein J.H."/>
            <person name="Baker S.E."/>
            <person name="Grigoriev I.V."/>
            <person name="O'Malley M.A."/>
        </authorList>
    </citation>
    <scope>NUCLEOTIDE SEQUENCE [LARGE SCALE GENOMIC DNA]</scope>
    <source>
        <strain evidence="2 3">G1</strain>
    </source>
</reference>
<gene>
    <name evidence="2" type="ORF">LY90DRAFT_512892</name>
</gene>
<keyword evidence="1" id="KW-0732">Signal</keyword>
<evidence type="ECO:0008006" key="4">
    <source>
        <dbReference type="Google" id="ProtNLM"/>
    </source>
</evidence>
<dbReference type="Proteomes" id="UP000193920">
    <property type="component" value="Unassembled WGS sequence"/>
</dbReference>
<evidence type="ECO:0000313" key="3">
    <source>
        <dbReference type="Proteomes" id="UP000193920"/>
    </source>
</evidence>
<organism evidence="2 3">
    <name type="scientific">Neocallimastix californiae</name>
    <dbReference type="NCBI Taxonomy" id="1754190"/>
    <lineage>
        <taxon>Eukaryota</taxon>
        <taxon>Fungi</taxon>
        <taxon>Fungi incertae sedis</taxon>
        <taxon>Chytridiomycota</taxon>
        <taxon>Chytridiomycota incertae sedis</taxon>
        <taxon>Neocallimastigomycetes</taxon>
        <taxon>Neocallimastigales</taxon>
        <taxon>Neocallimastigaceae</taxon>
        <taxon>Neocallimastix</taxon>
    </lineage>
</organism>
<protein>
    <recommendedName>
        <fullName evidence="4">Scaffoldin</fullName>
    </recommendedName>
</protein>
<feature type="signal peptide" evidence="1">
    <location>
        <begin position="1"/>
        <end position="19"/>
    </location>
</feature>
<feature type="chain" id="PRO_5012485943" description="Scaffoldin" evidence="1">
    <location>
        <begin position="20"/>
        <end position="462"/>
    </location>
</feature>
<sequence>MYSIFTLLFLGRHLTTVSAACEPTYGTGYECGSCTDESDIGGLHYVNSKVIEVYESGKCREVTTPGYYKIGSNYYSVGQDGSHSSAPLNIGSNCASAGDLYTGGYLCLKDNDTTNVINISGNDGNLYVVPNVNTLLHNSATNVLVKSRENALVLVTTTASTNYLAKDTGGILSSAGNFIAVNSDIELDDSITGKEYCVDDESKIITERPKNYCDTVSDPAINCDKYYTCTDGVCIDTTTTLSGTDGGYYIVYNNELLPDVATNSGSGTLYHCSGTPVSCSIDNTTIGYLKNADTEHNTDDGIPYIECKATTTTVTVNSVTVAQNSCKAIVKPSDEACSNSLVGSLIYNSEYKLCIDASTSVQVGAANYLVDANKVSTFEATGVQSGYFVVVEVDTDGNFIRRAQTGKKYIYALKTGKRVYNKGETGYDAAMCSGNTLNTSAADEYILNKSNGDLVDYYKINA</sequence>
<comment type="caution">
    <text evidence="2">The sequence shown here is derived from an EMBL/GenBank/DDBJ whole genome shotgun (WGS) entry which is preliminary data.</text>
</comment>
<dbReference type="EMBL" id="MCOG01000180">
    <property type="protein sequence ID" value="ORY29402.1"/>
    <property type="molecule type" value="Genomic_DNA"/>
</dbReference>
<dbReference type="AlphaFoldDB" id="A0A1Y2B3I8"/>
<evidence type="ECO:0000256" key="1">
    <source>
        <dbReference type="SAM" id="SignalP"/>
    </source>
</evidence>
<proteinExistence type="predicted"/>
<accession>A0A1Y2B3I8</accession>
<dbReference type="OrthoDB" id="10606333at2759"/>
<keyword evidence="3" id="KW-1185">Reference proteome</keyword>
<name>A0A1Y2B3I8_9FUNG</name>